<gene>
    <name evidence="2" type="ORF">M0813_00771</name>
</gene>
<feature type="compositionally biased region" description="Polar residues" evidence="1">
    <location>
        <begin position="260"/>
        <end position="269"/>
    </location>
</feature>
<dbReference type="EMBL" id="JAOAOG010000272">
    <property type="protein sequence ID" value="KAJ6234136.1"/>
    <property type="molecule type" value="Genomic_DNA"/>
</dbReference>
<keyword evidence="3" id="KW-1185">Reference proteome</keyword>
<protein>
    <submittedName>
        <fullName evidence="2">Uncharacterized protein</fullName>
    </submittedName>
</protein>
<organism evidence="2 3">
    <name type="scientific">Anaeramoeba flamelloides</name>
    <dbReference type="NCBI Taxonomy" id="1746091"/>
    <lineage>
        <taxon>Eukaryota</taxon>
        <taxon>Metamonada</taxon>
        <taxon>Anaeramoebidae</taxon>
        <taxon>Anaeramoeba</taxon>
    </lineage>
</organism>
<feature type="compositionally biased region" description="Basic residues" evidence="1">
    <location>
        <begin position="210"/>
        <end position="228"/>
    </location>
</feature>
<name>A0ABQ8XNJ4_9EUKA</name>
<feature type="compositionally biased region" description="Basic and acidic residues" evidence="1">
    <location>
        <begin position="245"/>
        <end position="256"/>
    </location>
</feature>
<sequence length="501" mass="58450">MSNKKESSKAFMERMGIYLRTKIGRMQEKIFKDMMPDEETKKRCLSYGHTSSYILFFNQFSHEFPKSIIFNQKGKEKGLKFRKRWKYAMAHTRGIPARNFIDGIRKPLKNIGLKPKTETKYFHYLPAENNPKKSESVERKRELDVNKNEIPVRNKHKKRSLNSEHMNHQLVCGSLGPLKKHHSLPGGSYGEKNDQIATVTEKMERISLPQKKKTTRRRKTKRKKKKFLLIKSPQKTTRKKSKTSPKKETKQKKKDDDNSDWNTNQFTMEKGTTNSNVIYDNIEINNEKEIKREKEMDEEKSLVHKKRIDREKRIDHQKRIDCQKSLDQKQNFASVVNQDNKQKVSPSRNIDLSSEIRNSIDVENLFGDDNIGLLLDDQQERINQNGIGNKSVDISKSNHNINGNFNSDENGINIFKESSNEKEPDSNFDITFSQSSSCEISMIDQDWLENNDGDLESDVLGFLKQTEDMDLKNLDLCYGDEIIFESPPQNTDNEGFFSKFN</sequence>
<evidence type="ECO:0000313" key="3">
    <source>
        <dbReference type="Proteomes" id="UP001150062"/>
    </source>
</evidence>
<proteinExistence type="predicted"/>
<comment type="caution">
    <text evidence="2">The sequence shown here is derived from an EMBL/GenBank/DDBJ whole genome shotgun (WGS) entry which is preliminary data.</text>
</comment>
<evidence type="ECO:0000313" key="2">
    <source>
        <dbReference type="EMBL" id="KAJ6234136.1"/>
    </source>
</evidence>
<accession>A0ABQ8XNJ4</accession>
<dbReference type="Proteomes" id="UP001150062">
    <property type="component" value="Unassembled WGS sequence"/>
</dbReference>
<evidence type="ECO:0000256" key="1">
    <source>
        <dbReference type="SAM" id="MobiDB-lite"/>
    </source>
</evidence>
<feature type="region of interest" description="Disordered" evidence="1">
    <location>
        <begin position="200"/>
        <end position="269"/>
    </location>
</feature>
<reference evidence="2" key="1">
    <citation type="submission" date="2022-08" db="EMBL/GenBank/DDBJ databases">
        <title>Novel sulfate-reducing endosymbionts in the free-living metamonad Anaeramoeba.</title>
        <authorList>
            <person name="Jerlstrom-Hultqvist J."/>
            <person name="Cepicka I."/>
            <person name="Gallot-Lavallee L."/>
            <person name="Salas-Leiva D."/>
            <person name="Curtis B.A."/>
            <person name="Zahonova K."/>
            <person name="Pipaliya S."/>
            <person name="Dacks J."/>
            <person name="Roger A.J."/>
        </authorList>
    </citation>
    <scope>NUCLEOTIDE SEQUENCE</scope>
    <source>
        <strain evidence="2">Schooner1</strain>
    </source>
</reference>